<dbReference type="GO" id="GO:0006888">
    <property type="term" value="P:endoplasmic reticulum to Golgi vesicle-mediated transport"/>
    <property type="evidence" value="ECO:0007669"/>
    <property type="project" value="TreeGrafter"/>
</dbReference>
<dbReference type="Gene3D" id="1.10.472.80">
    <property type="entry name" value="Ypt/Rab-GAP domain of gyp1p, domain 3"/>
    <property type="match status" value="1"/>
</dbReference>
<keyword evidence="5" id="KW-1185">Reference proteome</keyword>
<name>A0A7H9B388_ZYGMR</name>
<reference evidence="4 5" key="1">
    <citation type="submission" date="2020-07" db="EMBL/GenBank/DDBJ databases">
        <title>The yeast mating-type switching endonuclease HO is a domesticated member of an unorthodox homing genetic element family.</title>
        <authorList>
            <person name="Coughlan A.Y."/>
            <person name="Lombardi L."/>
            <person name="Braun-Galleani S."/>
            <person name="Martos A.R."/>
            <person name="Galeote V."/>
            <person name="Bigey F."/>
            <person name="Dequin S."/>
            <person name="Byrne K.P."/>
            <person name="Wolfe K.H."/>
        </authorList>
    </citation>
    <scope>NUCLEOTIDE SEQUENCE [LARGE SCALE GENOMIC DNA]</scope>
    <source>
        <strain evidence="4 5">NRRL Y-6702</strain>
    </source>
</reference>
<evidence type="ECO:0000256" key="1">
    <source>
        <dbReference type="ARBA" id="ARBA00022468"/>
    </source>
</evidence>
<feature type="domain" description="Rab-GAP TBC" evidence="3">
    <location>
        <begin position="75"/>
        <end position="322"/>
    </location>
</feature>
<dbReference type="Gene3D" id="1.10.8.1310">
    <property type="match status" value="1"/>
</dbReference>
<protein>
    <recommendedName>
        <fullName evidence="3">Rab-GAP TBC domain-containing protein</fullName>
    </recommendedName>
</protein>
<dbReference type="PROSITE" id="PS50086">
    <property type="entry name" value="TBC_RABGAP"/>
    <property type="match status" value="1"/>
</dbReference>
<dbReference type="KEGG" id="zmk:HG535_0D05730"/>
<dbReference type="SMART" id="SM00164">
    <property type="entry name" value="TBC"/>
    <property type="match status" value="1"/>
</dbReference>
<evidence type="ECO:0000259" key="3">
    <source>
        <dbReference type="PROSITE" id="PS50086"/>
    </source>
</evidence>
<dbReference type="GeneID" id="59236587"/>
<feature type="compositionally biased region" description="Basic and acidic residues" evidence="2">
    <location>
        <begin position="195"/>
        <end position="207"/>
    </location>
</feature>
<dbReference type="PANTHER" id="PTHR20913">
    <property type="entry name" value="TBC1 DOMAIN FAMILY MEMBER 20/GTPASE"/>
    <property type="match status" value="1"/>
</dbReference>
<sequence>MDTLVGAESPSLSSSEESLSLHCDILADSLFDEKSLLNFFNEQEQRDFKTSVIRNILHDRNYKTLCTLGMSNFGFVSTPLRKECWFELLSRQLRVSQGSGYTTNKGCTREHRDENQVSLDVQRSFTSVTDEGRKEKLRKLLERIIVKILRRYPKLSYYQGYHDVVSVFVIVFIEGHDYDDECNFLSLSGMTSKSDDNHSNGAAEDKSNGVSSSTTDLYENETTSKIGFDEDKLLRCVEAFTLLYLRDFMMDSLDFPIDQLRLIPEFIKKNSKAFYKKLNLDKIEPFFAISSILTVFSHELKPSENEPDSLIFQIFDFVISSQSMVVPLAMYATLIMEKKDTIIEAYNANIDNFENSVDLVHGVIQQVLVPTRCAEKIWKQILEEVRSNPSREHISKYRGLVNRYSTLLTTASGQLHTSYEVEDVIKLLEKEIALNSKRKTSKAHAKLHKTNTMRTFARLFSSRSFPLICKVSIFVGMLAIFMKLYRDGSIKAMLPTLRIYLKKYQCSSFAGLYRGLNYVWLDPLHELLKNPSLPRWASKVSRSISSSKDSDF</sequence>
<dbReference type="InterPro" id="IPR045913">
    <property type="entry name" value="TBC20/Gyp8-like"/>
</dbReference>
<dbReference type="AlphaFoldDB" id="A0A7H9B388"/>
<feature type="region of interest" description="Disordered" evidence="2">
    <location>
        <begin position="195"/>
        <end position="215"/>
    </location>
</feature>
<dbReference type="Pfam" id="PF00566">
    <property type="entry name" value="RabGAP-TBC"/>
    <property type="match status" value="1"/>
</dbReference>
<dbReference type="SUPFAM" id="SSF47923">
    <property type="entry name" value="Ypt/Rab-GAP domain of gyp1p"/>
    <property type="match status" value="1"/>
</dbReference>
<evidence type="ECO:0000256" key="2">
    <source>
        <dbReference type="SAM" id="MobiDB-lite"/>
    </source>
</evidence>
<gene>
    <name evidence="4" type="ORF">HG535_0D05730</name>
</gene>
<dbReference type="GO" id="GO:0005096">
    <property type="term" value="F:GTPase activator activity"/>
    <property type="evidence" value="ECO:0007669"/>
    <property type="project" value="UniProtKB-KW"/>
</dbReference>
<accession>A0A7H9B388</accession>
<dbReference type="RefSeq" id="XP_037144591.1">
    <property type="nucleotide sequence ID" value="XM_037288696.1"/>
</dbReference>
<dbReference type="InterPro" id="IPR000195">
    <property type="entry name" value="Rab-GAP-TBC_dom"/>
</dbReference>
<organism evidence="4 5">
    <name type="scientific">Zygotorulaspora mrakii</name>
    <name type="common">Zygosaccharomyces mrakii</name>
    <dbReference type="NCBI Taxonomy" id="42260"/>
    <lineage>
        <taxon>Eukaryota</taxon>
        <taxon>Fungi</taxon>
        <taxon>Dikarya</taxon>
        <taxon>Ascomycota</taxon>
        <taxon>Saccharomycotina</taxon>
        <taxon>Saccharomycetes</taxon>
        <taxon>Saccharomycetales</taxon>
        <taxon>Saccharomycetaceae</taxon>
        <taxon>Zygotorulaspora</taxon>
    </lineage>
</organism>
<keyword evidence="1" id="KW-0343">GTPase activation</keyword>
<evidence type="ECO:0000313" key="4">
    <source>
        <dbReference type="EMBL" id="QLG72864.1"/>
    </source>
</evidence>
<proteinExistence type="predicted"/>
<dbReference type="OrthoDB" id="206700at2759"/>
<dbReference type="EMBL" id="CP058607">
    <property type="protein sequence ID" value="QLG72864.1"/>
    <property type="molecule type" value="Genomic_DNA"/>
</dbReference>
<dbReference type="PANTHER" id="PTHR20913:SF7">
    <property type="entry name" value="RE60063P"/>
    <property type="match status" value="1"/>
</dbReference>
<dbReference type="GO" id="GO:0005789">
    <property type="term" value="C:endoplasmic reticulum membrane"/>
    <property type="evidence" value="ECO:0007669"/>
    <property type="project" value="TreeGrafter"/>
</dbReference>
<dbReference type="Proteomes" id="UP000509704">
    <property type="component" value="Chromosome 4"/>
</dbReference>
<dbReference type="InterPro" id="IPR035969">
    <property type="entry name" value="Rab-GAP_TBC_sf"/>
</dbReference>
<evidence type="ECO:0000313" key="5">
    <source>
        <dbReference type="Proteomes" id="UP000509704"/>
    </source>
</evidence>